<feature type="transmembrane region" description="Helical" evidence="1">
    <location>
        <begin position="95"/>
        <end position="112"/>
    </location>
</feature>
<feature type="transmembrane region" description="Helical" evidence="1">
    <location>
        <begin position="168"/>
        <end position="188"/>
    </location>
</feature>
<feature type="transmembrane region" description="Helical" evidence="1">
    <location>
        <begin position="200"/>
        <end position="220"/>
    </location>
</feature>
<dbReference type="EMBL" id="JAPDOD010000003">
    <property type="protein sequence ID" value="MDA0159800.1"/>
    <property type="molecule type" value="Genomic_DNA"/>
</dbReference>
<proteinExistence type="predicted"/>
<keyword evidence="1" id="KW-0812">Transmembrane</keyword>
<feature type="transmembrane region" description="Helical" evidence="1">
    <location>
        <begin position="16"/>
        <end position="35"/>
    </location>
</feature>
<dbReference type="PANTHER" id="PTHR48174">
    <property type="entry name" value="DUF946 FAMILY PROTEIN"/>
    <property type="match status" value="1"/>
</dbReference>
<keyword evidence="1" id="KW-1133">Transmembrane helix</keyword>
<evidence type="ECO:0000256" key="1">
    <source>
        <dbReference type="SAM" id="Phobius"/>
    </source>
</evidence>
<feature type="transmembrane region" description="Helical" evidence="1">
    <location>
        <begin position="69"/>
        <end position="89"/>
    </location>
</feature>
<sequence>MAAVEEHLPQNRPRRLAFVALAGLTLVALVSAYLYRNRGGPLLLGACAGVGIALSVAAGLAWLKPVTDLAVAVRPLGVPLLLVLAAGTIESPLPLQLLAGAVAFLIAWNLLVKPEIPEAEAVGSEVLQRLGGWPGARQLARGAAKVLFTVAIVWTVRESGSEALEERGGFASLWFAGALTLLLVALALRIAGYATSRLRFAVSLLAFAAGYRVVMQIGIVPGYTLLQKHTPWLSAGLLLLLAAAGVVLAGIWELVAPRLKPGRGLRGDAWKAGQAEFDSPARTARLRSLGLASCVLAALALFVAMVLSANAGRASGVLDSRLGAGPPGRATLTPAEMTDDQLARTYAPVLVFSARERWAPEPVTGFLKDVRVNNWNGEPVEGAHVRSLTSCPGIVPAPCYSLTIDCSAGGDSCAGGHTHPSGEQGRDGTVYVRVFRREKPPEDDSPNPFGPFGPWGEPTTILLQYWLFYRYDEWVSPVVAGQLEQHHEADWEAVTIGFADDRPLFMGLSEHCGGQWYPWKDVKTTGAQPRVRPLVAVATGSHANYLYPNPAQAPDWTGCASMPARTTTLLSYASNIRDRTGADWSWEPRRFVPVNGRTYPMNIVARWAPYSRTELVTPYRRQRLGQDAFGPATPSLQLLWSQPMRTIFHSRTWHPGAS</sequence>
<evidence type="ECO:0000313" key="3">
    <source>
        <dbReference type="Proteomes" id="UP001149140"/>
    </source>
</evidence>
<keyword evidence="3" id="KW-1185">Reference proteome</keyword>
<dbReference type="AlphaFoldDB" id="A0A9X3MRE4"/>
<name>A0A9X3MRE4_9ACTN</name>
<organism evidence="2 3">
    <name type="scientific">Solirubrobacter ginsenosidimutans</name>
    <dbReference type="NCBI Taxonomy" id="490573"/>
    <lineage>
        <taxon>Bacteria</taxon>
        <taxon>Bacillati</taxon>
        <taxon>Actinomycetota</taxon>
        <taxon>Thermoleophilia</taxon>
        <taxon>Solirubrobacterales</taxon>
        <taxon>Solirubrobacteraceae</taxon>
        <taxon>Solirubrobacter</taxon>
    </lineage>
</organism>
<dbReference type="RefSeq" id="WP_270038568.1">
    <property type="nucleotide sequence ID" value="NZ_JAPDOD010000003.1"/>
</dbReference>
<accession>A0A9X3MRE4</accession>
<dbReference type="PANTHER" id="PTHR48174:SF5">
    <property type="entry name" value="VACUOLAR PROTEIN SORTING-ASSOCIATED PROTEIN 62"/>
    <property type="match status" value="1"/>
</dbReference>
<feature type="transmembrane region" description="Helical" evidence="1">
    <location>
        <begin position="139"/>
        <end position="156"/>
    </location>
</feature>
<gene>
    <name evidence="2" type="ORF">OM076_05970</name>
</gene>
<dbReference type="Proteomes" id="UP001149140">
    <property type="component" value="Unassembled WGS sequence"/>
</dbReference>
<reference evidence="2" key="1">
    <citation type="submission" date="2022-10" db="EMBL/GenBank/DDBJ databases">
        <title>The WGS of Solirubrobacter ginsenosidimutans DSM 21036.</title>
        <authorList>
            <person name="Jiang Z."/>
        </authorList>
    </citation>
    <scope>NUCLEOTIDE SEQUENCE</scope>
    <source>
        <strain evidence="2">DSM 21036</strain>
    </source>
</reference>
<feature type="transmembrane region" description="Helical" evidence="1">
    <location>
        <begin position="232"/>
        <end position="256"/>
    </location>
</feature>
<feature type="transmembrane region" description="Helical" evidence="1">
    <location>
        <begin position="41"/>
        <end position="62"/>
    </location>
</feature>
<comment type="caution">
    <text evidence="2">The sequence shown here is derived from an EMBL/GenBank/DDBJ whole genome shotgun (WGS) entry which is preliminary data.</text>
</comment>
<protein>
    <submittedName>
        <fullName evidence="2">Uncharacterized protein</fullName>
    </submittedName>
</protein>
<keyword evidence="1" id="KW-0472">Membrane</keyword>
<feature type="transmembrane region" description="Helical" evidence="1">
    <location>
        <begin position="289"/>
        <end position="309"/>
    </location>
</feature>
<evidence type="ECO:0000313" key="2">
    <source>
        <dbReference type="EMBL" id="MDA0159800.1"/>
    </source>
</evidence>